<sequence>MSKRSLFVRLVPCRCLRGEEEIVTSLDYSHCSLETVPKEIFNFEKTLQELYLDANQIEELPKQLFNCQLLNRLSMPDNDLAVLPAAIANLINLRELDVSKNSIQDFPENIKNCKGLAIVEASVNPISKLPEGFTQLLSLTQLYLNDAFLEFLPASFGRSVSSLVCHTMQKLTQLERLDLGSNEFTEVVSIFQSGDFLFYFVQMLGTLKQLVYLDVSKNNLEMVDEQIRGCENLQDLLLSNNALTQLPGSIGTLKKLTALKVDENQLMYLPDSIGGLTCIDELDCSFNEIEALPATIGQCVNMRTFAADHNFLAQLPPEMGNWKRATVLFLHSNKLESLPEEMGDMQKLKVVNLSNNKLKNLPYSFTKLTELTAMWLSENQSKPLIPLQKEEDPETQKTVLTNYMFPQQIRIEEYIPNSDSESFNPTLWEEQRKHRAQVAFECDEDKDERETPPREGNLKRYPTPYPDELKNMVKTAQSVAHRLKEDESSDESSKEAKPVERNHIGVQDVGVKVIEAPCPNGVASNMEAQVSADVCGQNLSAPEAKDTSESYSSQKIPLKSSEDSMMNHEDTLEDSEELSDEEDEMKIAELRPPLIEISINQPKVVTLSKDKKDDGKDADSLLDDTVANSNQNNSNCSSPSRMSDSVSLTTDSSQDNSLCTPEREAKIICPHFRQEDENMNQPKDTTPLLHNGNGSETSLQALLKTQQAPPEKMGDYDLSMEARLAFIEKEINNGMGDTYTKWDQINMNVTKLPTDNMVQLDELDKGKNGLLAQEEVDSKEGYDNMDHLQNGNRQAGDCNDSLGNKSLGMRGETAAVHVASTGVTACSDMSLSHSTEELSPEKRCHPPQVLKSHSISNIETGAMRLYSFDGDDDSVGTRVAGAGPGPGAQGQSIVRSKSAGQLLNDQTLLVYPNSSASSSDLLSSSKLPANTSRHPVSSSMAMGTPPPQYNIQYTNSDMSKEGLWGQRTAMASEQQGYHPAPPPHSLANTNYSNRNQAPPYPLQPQQRGPAMASKPSGEMWAMERLHSAAGQPRSSTLQRQGSTSSTASMSDPRRMQLSEGDYMTYRDIHTLARGPLAMSHAMQRPLSARTYSIDVPGASRPHSSRPPAHELPERTMSVSDFNYQHSSPSKRPNTRVKSEHSLLDGPGQMQGGMGAGRVPVDWRDQVMRHIEAKKMEKVPLMNGQMGPSARPPMSQSSMARHPSREQLIDYLMLKVSQQPQGPSRIPLEPIQQEIRVKVEKNPELGFSISGGIGGRGNPFRPDDNGIFVTRVQPEGPASKILQPGDKIIQANGYSFVNIDHGNAVSLLKTFPNTVDLIIVRGIQA</sequence>
<dbReference type="GO" id="GO:0005912">
    <property type="term" value="C:adherens junction"/>
    <property type="evidence" value="ECO:0007669"/>
    <property type="project" value="TreeGrafter"/>
</dbReference>
<comment type="similarity">
    <text evidence="1">Belongs to the LAP (LRR and PDZ) protein family.</text>
</comment>
<keyword evidence="8" id="KW-1185">Reference proteome</keyword>
<feature type="region of interest" description="Disordered" evidence="5">
    <location>
        <begin position="441"/>
        <end position="468"/>
    </location>
</feature>
<feature type="region of interest" description="Disordered" evidence="5">
    <location>
        <begin position="541"/>
        <end position="584"/>
    </location>
</feature>
<accession>A0AAX7TEI4</accession>
<feature type="compositionally biased region" description="Basic and acidic residues" evidence="5">
    <location>
        <begin position="448"/>
        <end position="458"/>
    </location>
</feature>
<feature type="region of interest" description="Disordered" evidence="5">
    <location>
        <begin position="971"/>
        <end position="1055"/>
    </location>
</feature>
<dbReference type="PROSITE" id="PS51450">
    <property type="entry name" value="LRR"/>
    <property type="match status" value="4"/>
</dbReference>
<name>A0AAX7TEI4_ASTCA</name>
<dbReference type="SMART" id="SM00369">
    <property type="entry name" value="LRR_TYP"/>
    <property type="match status" value="9"/>
</dbReference>
<dbReference type="SMART" id="SM00364">
    <property type="entry name" value="LRR_BAC"/>
    <property type="match status" value="5"/>
</dbReference>
<feature type="compositionally biased region" description="Basic and acidic residues" evidence="5">
    <location>
        <begin position="560"/>
        <end position="570"/>
    </location>
</feature>
<keyword evidence="3" id="KW-0433">Leucine-rich repeat</keyword>
<evidence type="ECO:0000256" key="2">
    <source>
        <dbReference type="ARBA" id="ARBA00022553"/>
    </source>
</evidence>
<dbReference type="Pfam" id="PF13855">
    <property type="entry name" value="LRR_8"/>
    <property type="match status" value="2"/>
</dbReference>
<dbReference type="PROSITE" id="PS50106">
    <property type="entry name" value="PDZ"/>
    <property type="match status" value="1"/>
</dbReference>
<dbReference type="GO" id="GO:0098609">
    <property type="term" value="P:cell-cell adhesion"/>
    <property type="evidence" value="ECO:0007669"/>
    <property type="project" value="TreeGrafter"/>
</dbReference>
<feature type="domain" description="PDZ" evidence="6">
    <location>
        <begin position="1233"/>
        <end position="1322"/>
    </location>
</feature>
<reference evidence="7" key="1">
    <citation type="submission" date="2018-05" db="EMBL/GenBank/DDBJ databases">
        <authorList>
            <person name="Datahose"/>
        </authorList>
    </citation>
    <scope>NUCLEOTIDE SEQUENCE</scope>
</reference>
<dbReference type="FunFam" id="2.30.42.10:FF:000036">
    <property type="entry name" value="Erbin isoform 7"/>
    <property type="match status" value="1"/>
</dbReference>
<keyword evidence="4" id="KW-0677">Repeat</keyword>
<dbReference type="FunFam" id="3.80.10.10:FF:000022">
    <property type="entry name" value="Erbin isoform 7"/>
    <property type="match status" value="1"/>
</dbReference>
<evidence type="ECO:0000313" key="7">
    <source>
        <dbReference type="Ensembl" id="ENSACLP00000055047.1"/>
    </source>
</evidence>
<feature type="compositionally biased region" description="Polar residues" evidence="5">
    <location>
        <begin position="1122"/>
        <end position="1131"/>
    </location>
</feature>
<dbReference type="SUPFAM" id="SSF50156">
    <property type="entry name" value="PDZ domain-like"/>
    <property type="match status" value="1"/>
</dbReference>
<feature type="region of interest" description="Disordered" evidence="5">
    <location>
        <begin position="914"/>
        <end position="954"/>
    </location>
</feature>
<gene>
    <name evidence="7" type="primary">ERBIN</name>
</gene>
<dbReference type="PANTHER" id="PTHR23119">
    <property type="entry name" value="DISCS LARGE"/>
    <property type="match status" value="1"/>
</dbReference>
<dbReference type="SMART" id="SM00228">
    <property type="entry name" value="PDZ"/>
    <property type="match status" value="1"/>
</dbReference>
<feature type="compositionally biased region" description="Basic and acidic residues" evidence="5">
    <location>
        <begin position="608"/>
        <end position="619"/>
    </location>
</feature>
<dbReference type="InterPro" id="IPR036034">
    <property type="entry name" value="PDZ_sf"/>
</dbReference>
<dbReference type="GO" id="GO:0016323">
    <property type="term" value="C:basolateral plasma membrane"/>
    <property type="evidence" value="ECO:0007669"/>
    <property type="project" value="TreeGrafter"/>
</dbReference>
<keyword evidence="2" id="KW-0597">Phosphoprotein</keyword>
<dbReference type="GO" id="GO:0098968">
    <property type="term" value="P:neurotransmitter receptor transport postsynaptic membrane to endosome"/>
    <property type="evidence" value="ECO:0007669"/>
    <property type="project" value="TreeGrafter"/>
</dbReference>
<dbReference type="InterPro" id="IPR050614">
    <property type="entry name" value="Synaptic_Scaffolding_LAP-MAGUK"/>
</dbReference>
<dbReference type="Pfam" id="PF00560">
    <property type="entry name" value="LRR_1"/>
    <property type="match status" value="1"/>
</dbReference>
<dbReference type="Pfam" id="PF00595">
    <property type="entry name" value="PDZ"/>
    <property type="match status" value="1"/>
</dbReference>
<evidence type="ECO:0000256" key="1">
    <source>
        <dbReference type="ARBA" id="ARBA00007772"/>
    </source>
</evidence>
<dbReference type="PANTHER" id="PTHR23119:SF46">
    <property type="entry name" value="ERBB2 INTERACTING PROTEIN"/>
    <property type="match status" value="1"/>
</dbReference>
<dbReference type="Gene3D" id="2.30.42.10">
    <property type="match status" value="1"/>
</dbReference>
<feature type="compositionally biased region" description="Low complexity" evidence="5">
    <location>
        <begin position="628"/>
        <end position="640"/>
    </location>
</feature>
<dbReference type="GO" id="GO:0019901">
    <property type="term" value="F:protein kinase binding"/>
    <property type="evidence" value="ECO:0007669"/>
    <property type="project" value="TreeGrafter"/>
</dbReference>
<dbReference type="Proteomes" id="UP000265100">
    <property type="component" value="Chromosome 7"/>
</dbReference>
<feature type="compositionally biased region" description="Low complexity" evidence="5">
    <location>
        <begin position="914"/>
        <end position="927"/>
    </location>
</feature>
<proteinExistence type="inferred from homology"/>
<dbReference type="InterPro" id="IPR032675">
    <property type="entry name" value="LRR_dom_sf"/>
</dbReference>
<dbReference type="Gene3D" id="3.80.10.10">
    <property type="entry name" value="Ribonuclease Inhibitor"/>
    <property type="match status" value="2"/>
</dbReference>
<dbReference type="InterPro" id="IPR003591">
    <property type="entry name" value="Leu-rich_rpt_typical-subtyp"/>
</dbReference>
<feature type="compositionally biased region" description="Acidic residues" evidence="5">
    <location>
        <begin position="571"/>
        <end position="584"/>
    </location>
</feature>
<dbReference type="SUPFAM" id="SSF52047">
    <property type="entry name" value="RNI-like"/>
    <property type="match status" value="1"/>
</dbReference>
<feature type="compositionally biased region" description="Polar residues" evidence="5">
    <location>
        <begin position="986"/>
        <end position="996"/>
    </location>
</feature>
<dbReference type="InterPro" id="IPR001611">
    <property type="entry name" value="Leu-rich_rpt"/>
</dbReference>
<reference evidence="7" key="3">
    <citation type="submission" date="2025-09" db="UniProtKB">
        <authorList>
            <consortium name="Ensembl"/>
        </authorList>
    </citation>
    <scope>IDENTIFICATION</scope>
</reference>
<evidence type="ECO:0000313" key="8">
    <source>
        <dbReference type="Proteomes" id="UP000265100"/>
    </source>
</evidence>
<dbReference type="Ensembl" id="ENSACLT00000094574.1">
    <property type="protein sequence ID" value="ENSACLP00000055047.1"/>
    <property type="gene ID" value="ENSACLG00000026794.2"/>
</dbReference>
<evidence type="ECO:0000259" key="6">
    <source>
        <dbReference type="PROSITE" id="PS50106"/>
    </source>
</evidence>
<dbReference type="SUPFAM" id="SSF52058">
    <property type="entry name" value="L domain-like"/>
    <property type="match status" value="1"/>
</dbReference>
<evidence type="ECO:0000256" key="4">
    <source>
        <dbReference type="ARBA" id="ARBA00022737"/>
    </source>
</evidence>
<protein>
    <recommendedName>
        <fullName evidence="6">PDZ domain-containing protein</fullName>
    </recommendedName>
</protein>
<feature type="region of interest" description="Disordered" evidence="5">
    <location>
        <begin position="607"/>
        <end position="659"/>
    </location>
</feature>
<dbReference type="GeneTree" id="ENSGT00940000159526"/>
<dbReference type="GO" id="GO:0098887">
    <property type="term" value="P:neurotransmitter receptor transport, endosome to postsynaptic membrane"/>
    <property type="evidence" value="ECO:0007669"/>
    <property type="project" value="TreeGrafter"/>
</dbReference>
<dbReference type="GO" id="GO:0045197">
    <property type="term" value="P:establishment or maintenance of epithelial cell apical/basal polarity"/>
    <property type="evidence" value="ECO:0007669"/>
    <property type="project" value="TreeGrafter"/>
</dbReference>
<feature type="compositionally biased region" description="Polar residues" evidence="5">
    <location>
        <begin position="641"/>
        <end position="659"/>
    </location>
</feature>
<dbReference type="InterPro" id="IPR001478">
    <property type="entry name" value="PDZ"/>
</dbReference>
<feature type="region of interest" description="Disordered" evidence="5">
    <location>
        <begin position="1122"/>
        <end position="1153"/>
    </location>
</feature>
<evidence type="ECO:0000256" key="5">
    <source>
        <dbReference type="SAM" id="MobiDB-lite"/>
    </source>
</evidence>
<dbReference type="FunFam" id="3.80.10.10:FF:000118">
    <property type="entry name" value="Leucine rich repeat containing 7"/>
    <property type="match status" value="1"/>
</dbReference>
<dbReference type="GO" id="GO:0043113">
    <property type="term" value="P:receptor clustering"/>
    <property type="evidence" value="ECO:0007669"/>
    <property type="project" value="TreeGrafter"/>
</dbReference>
<dbReference type="GO" id="GO:0014069">
    <property type="term" value="C:postsynaptic density"/>
    <property type="evidence" value="ECO:0007669"/>
    <property type="project" value="TreeGrafter"/>
</dbReference>
<dbReference type="GO" id="GO:0045211">
    <property type="term" value="C:postsynaptic membrane"/>
    <property type="evidence" value="ECO:0007669"/>
    <property type="project" value="TreeGrafter"/>
</dbReference>
<feature type="compositionally biased region" description="Polar residues" evidence="5">
    <location>
        <begin position="1032"/>
        <end position="1049"/>
    </location>
</feature>
<feature type="compositionally biased region" description="Polar residues" evidence="5">
    <location>
        <begin position="928"/>
        <end position="941"/>
    </location>
</feature>
<organism evidence="7 8">
    <name type="scientific">Astatotilapia calliptera</name>
    <name type="common">Eastern happy</name>
    <name type="synonym">Chromis callipterus</name>
    <dbReference type="NCBI Taxonomy" id="8154"/>
    <lineage>
        <taxon>Eukaryota</taxon>
        <taxon>Metazoa</taxon>
        <taxon>Chordata</taxon>
        <taxon>Craniata</taxon>
        <taxon>Vertebrata</taxon>
        <taxon>Euteleostomi</taxon>
        <taxon>Actinopterygii</taxon>
        <taxon>Neopterygii</taxon>
        <taxon>Teleostei</taxon>
        <taxon>Neoteleostei</taxon>
        <taxon>Acanthomorphata</taxon>
        <taxon>Ovalentaria</taxon>
        <taxon>Cichlomorphae</taxon>
        <taxon>Cichliformes</taxon>
        <taxon>Cichlidae</taxon>
        <taxon>African cichlids</taxon>
        <taxon>Pseudocrenilabrinae</taxon>
        <taxon>Haplochromini</taxon>
        <taxon>Astatotilapia</taxon>
    </lineage>
</organism>
<reference evidence="7" key="2">
    <citation type="submission" date="2025-08" db="UniProtKB">
        <authorList>
            <consortium name="Ensembl"/>
        </authorList>
    </citation>
    <scope>IDENTIFICATION</scope>
</reference>
<evidence type="ECO:0000256" key="3">
    <source>
        <dbReference type="ARBA" id="ARBA00022614"/>
    </source>
</evidence>